<gene>
    <name evidence="1" type="ORF">ABT39_MTgene852</name>
</gene>
<comment type="caution">
    <text evidence="1">The sequence shown here is derived from an EMBL/GenBank/DDBJ whole genome shotgun (WGS) entry which is preliminary data.</text>
</comment>
<organism evidence="1">
    <name type="scientific">Picea glauca</name>
    <name type="common">White spruce</name>
    <name type="synonym">Pinus glauca</name>
    <dbReference type="NCBI Taxonomy" id="3330"/>
    <lineage>
        <taxon>Eukaryota</taxon>
        <taxon>Viridiplantae</taxon>
        <taxon>Streptophyta</taxon>
        <taxon>Embryophyta</taxon>
        <taxon>Tracheophyta</taxon>
        <taxon>Spermatophyta</taxon>
        <taxon>Pinopsida</taxon>
        <taxon>Pinidae</taxon>
        <taxon>Conifers I</taxon>
        <taxon>Pinales</taxon>
        <taxon>Pinaceae</taxon>
        <taxon>Picea</taxon>
    </lineage>
</organism>
<proteinExistence type="predicted"/>
<reference evidence="1" key="1">
    <citation type="journal article" date="2015" name="Genome Biol. Evol.">
        <title>Organellar Genomes of White Spruce (Picea glauca): Assembly and Annotation.</title>
        <authorList>
            <person name="Jackman S.D."/>
            <person name="Warren R.L."/>
            <person name="Gibb E.A."/>
            <person name="Vandervalk B.P."/>
            <person name="Mohamadi H."/>
            <person name="Chu J."/>
            <person name="Raymond A."/>
            <person name="Pleasance S."/>
            <person name="Coope R."/>
            <person name="Wildung M.R."/>
            <person name="Ritland C.E."/>
            <person name="Bousquet J."/>
            <person name="Jones S.J."/>
            <person name="Bohlmann J."/>
            <person name="Birol I."/>
        </authorList>
    </citation>
    <scope>NUCLEOTIDE SEQUENCE [LARGE SCALE GENOMIC DNA]</scope>
    <source>
        <tissue evidence="1">Flushing bud</tissue>
    </source>
</reference>
<keyword evidence="1" id="KW-0496">Mitochondrion</keyword>
<dbReference type="EMBL" id="LKAM01000001">
    <property type="protein sequence ID" value="KUM51006.1"/>
    <property type="molecule type" value="Genomic_DNA"/>
</dbReference>
<name>A0A124GP64_PICGL</name>
<sequence>MMGRISMVHRPCLPHCGIISIPFICFPGLRMHHAGIPYPKLLQSKSRTHHHQPLNPDL</sequence>
<protein>
    <submittedName>
        <fullName evidence="1">Uncharacterized protein</fullName>
    </submittedName>
</protein>
<accession>A0A124GP64</accession>
<dbReference type="AlphaFoldDB" id="A0A124GP64"/>
<evidence type="ECO:0000313" key="1">
    <source>
        <dbReference type="EMBL" id="KUM51006.1"/>
    </source>
</evidence>
<geneLocation type="mitochondrion" evidence="1"/>